<dbReference type="InterPro" id="IPR038186">
    <property type="entry name" value="CHAD_dom_sf"/>
</dbReference>
<organism evidence="2 3">
    <name type="scientific">Methylobacter tundripaludum</name>
    <dbReference type="NCBI Taxonomy" id="173365"/>
    <lineage>
        <taxon>Bacteria</taxon>
        <taxon>Pseudomonadati</taxon>
        <taxon>Pseudomonadota</taxon>
        <taxon>Gammaproteobacteria</taxon>
        <taxon>Methylococcales</taxon>
        <taxon>Methylococcaceae</taxon>
        <taxon>Methylobacter</taxon>
    </lineage>
</organism>
<dbReference type="PANTHER" id="PTHR39339">
    <property type="entry name" value="SLR1444 PROTEIN"/>
    <property type="match status" value="1"/>
</dbReference>
<dbReference type="EMBL" id="PTIY01000001">
    <property type="protein sequence ID" value="PPK73665.1"/>
    <property type="molecule type" value="Genomic_DNA"/>
</dbReference>
<dbReference type="Proteomes" id="UP000238071">
    <property type="component" value="Unassembled WGS sequence"/>
</dbReference>
<dbReference type="SMART" id="SM00880">
    <property type="entry name" value="CHAD"/>
    <property type="match status" value="1"/>
</dbReference>
<comment type="caution">
    <text evidence="2">The sequence shown here is derived from an EMBL/GenBank/DDBJ whole genome shotgun (WGS) entry which is preliminary data.</text>
</comment>
<dbReference type="Gene3D" id="1.40.20.10">
    <property type="entry name" value="CHAD domain"/>
    <property type="match status" value="1"/>
</dbReference>
<keyword evidence="3" id="KW-1185">Reference proteome</keyword>
<protein>
    <submittedName>
        <fullName evidence="2">CHAD domain-containing protein</fullName>
    </submittedName>
</protein>
<dbReference type="AlphaFoldDB" id="A0A2S6H859"/>
<dbReference type="InterPro" id="IPR007899">
    <property type="entry name" value="CHAD_dom"/>
</dbReference>
<name>A0A2S6H859_9GAMM</name>
<sequence>MSDYSCTRSVANMSLQFEFPVNLTAEQFIAKLSHEAGTQLASTQTSSKTYYDSFDWRLYSNDITCEFNRTKTASSLTLRSIKNARLIATSPLKKVPLFGKEFEPGTIRDTLEPLLEMRALLAVCTLDYEIYHLNIINEDEKTILRLIVEEYGHFNNRALLQPVKGYDKAAEHITGLLTGTLGLTATEEPVLLKALQFQGRKPKDYSSKLNINLDPDMRADIAAKYIYSHLLKAIKANEQGTIADTDSEFLHDFRVAVRRTRAGLSQIKGILPDNINAYYVDFFSWLGQITGPARDLDVYLLNFDRYKSSLPISIREDLNPLYDFLLAKQQKTQKELAKKLQSDKYLSTLSEWEQYLKEPSYKKMLEQNAKLSIKELADRRIWKVFSRVLQEGDAITGSSPAEALHDLRKSCKKLRYLIEFFQSLYPEQQIKHLIKHLKGLQEVLGDFQDYAVQEHNLKLFSEEMMALNLPANTFLAMGVLIQDLDSHRDRARQDFASRFEDFKQEENRATFKLLFAPAKSHNHPH</sequence>
<proteinExistence type="predicted"/>
<gene>
    <name evidence="2" type="ORF">B0F88_101195</name>
</gene>
<evidence type="ECO:0000313" key="3">
    <source>
        <dbReference type="Proteomes" id="UP000238071"/>
    </source>
</evidence>
<evidence type="ECO:0000313" key="2">
    <source>
        <dbReference type="EMBL" id="PPK73665.1"/>
    </source>
</evidence>
<dbReference type="PANTHER" id="PTHR39339:SF1">
    <property type="entry name" value="CHAD DOMAIN-CONTAINING PROTEIN"/>
    <property type="match status" value="1"/>
</dbReference>
<reference evidence="2 3" key="1">
    <citation type="submission" date="2018-02" db="EMBL/GenBank/DDBJ databases">
        <title>Subsurface microbial communities from deep shales in Ohio and West Virginia, USA.</title>
        <authorList>
            <person name="Wrighton K."/>
        </authorList>
    </citation>
    <scope>NUCLEOTIDE SEQUENCE [LARGE SCALE GENOMIC DNA]</scope>
    <source>
        <strain evidence="2 3">OWC-G53F</strain>
    </source>
</reference>
<evidence type="ECO:0000259" key="1">
    <source>
        <dbReference type="PROSITE" id="PS51708"/>
    </source>
</evidence>
<accession>A0A2S6H859</accession>
<dbReference type="PROSITE" id="PS51708">
    <property type="entry name" value="CHAD"/>
    <property type="match status" value="1"/>
</dbReference>
<dbReference type="Pfam" id="PF05235">
    <property type="entry name" value="CHAD"/>
    <property type="match status" value="1"/>
</dbReference>
<feature type="domain" description="CHAD" evidence="1">
    <location>
        <begin position="215"/>
        <end position="508"/>
    </location>
</feature>